<protein>
    <submittedName>
        <fullName evidence="3">Endo alpha-1,4 polygalactosaminidase</fullName>
    </submittedName>
</protein>
<organism evidence="3 4">
    <name type="scientific">Chlorella sorokiniana</name>
    <name type="common">Freshwater green alga</name>
    <dbReference type="NCBI Taxonomy" id="3076"/>
    <lineage>
        <taxon>Eukaryota</taxon>
        <taxon>Viridiplantae</taxon>
        <taxon>Chlorophyta</taxon>
        <taxon>core chlorophytes</taxon>
        <taxon>Trebouxiophyceae</taxon>
        <taxon>Chlorellales</taxon>
        <taxon>Chlorellaceae</taxon>
        <taxon>Chlorella clade</taxon>
        <taxon>Chlorella</taxon>
    </lineage>
</organism>
<sequence>MRRPLRAPLGALPAAGILAQLLLQLLALGPAPAAAATVSWWKPPRRNADGSFLRWQYQLSADTAADIKYIPGVQVYAIDIDLAKDAIAALKKKDRKIRVVCYFSAGSWEDYRVDDDQAKRGIKPTDWGASLGKAMDGWPGERWVDVRKAAVRTIMAKRIKYCADIKCDGIDPDNINGHENPTGFNLKKADLVDYNKFLAGKAHARGLAIGLKNGLDMIPQLASLYDFAINEECFTYSECSAYSGYFANKPVVVIEYCNGVDLGATTQKPACFCPRLAAGGLNGLFKRSDLKAAGISCTEFCKRNTCGSSTVTSSCASAKGNICSLLPSTPLL</sequence>
<evidence type="ECO:0000256" key="1">
    <source>
        <dbReference type="SAM" id="SignalP"/>
    </source>
</evidence>
<dbReference type="OrthoDB" id="2108802at2759"/>
<dbReference type="PANTHER" id="PTHR35273">
    <property type="entry name" value="ALPHA-1,4 POLYGALACTOSAMINIDASE, PUTATIVE (AFU_ORTHOLOGUE AFUA_3G07890)-RELATED"/>
    <property type="match status" value="1"/>
</dbReference>
<dbReference type="PANTHER" id="PTHR35273:SF2">
    <property type="entry name" value="ALPHA-GALACTOSIDASE"/>
    <property type="match status" value="1"/>
</dbReference>
<dbReference type="Gene3D" id="3.20.20.70">
    <property type="entry name" value="Aldolase class I"/>
    <property type="match status" value="1"/>
</dbReference>
<name>A0A2P6TPB1_CHLSO</name>
<feature type="chain" id="PRO_5015184676" evidence="1">
    <location>
        <begin position="36"/>
        <end position="332"/>
    </location>
</feature>
<feature type="signal peptide" evidence="1">
    <location>
        <begin position="1"/>
        <end position="35"/>
    </location>
</feature>
<keyword evidence="4" id="KW-1185">Reference proteome</keyword>
<keyword evidence="1" id="KW-0732">Signal</keyword>
<dbReference type="Pfam" id="PF03537">
    <property type="entry name" value="Glyco_hydro_114"/>
    <property type="match status" value="1"/>
</dbReference>
<proteinExistence type="predicted"/>
<gene>
    <name evidence="3" type="ORF">C2E21_5497</name>
</gene>
<dbReference type="AlphaFoldDB" id="A0A2P6TPB1"/>
<dbReference type="EMBL" id="LHPG02000010">
    <property type="protein sequence ID" value="PRW51171.1"/>
    <property type="molecule type" value="Genomic_DNA"/>
</dbReference>
<evidence type="ECO:0000313" key="3">
    <source>
        <dbReference type="EMBL" id="PRW51171.1"/>
    </source>
</evidence>
<dbReference type="Proteomes" id="UP000239899">
    <property type="component" value="Unassembled WGS sequence"/>
</dbReference>
<feature type="domain" description="Glycoside-hydrolase family GH114 TIM-barrel" evidence="2">
    <location>
        <begin position="54"/>
        <end position="292"/>
    </location>
</feature>
<accession>A0A2P6TPB1</accession>
<evidence type="ECO:0000313" key="4">
    <source>
        <dbReference type="Proteomes" id="UP000239899"/>
    </source>
</evidence>
<reference evidence="3 4" key="1">
    <citation type="journal article" date="2018" name="Plant J.">
        <title>Genome sequences of Chlorella sorokiniana UTEX 1602 and Micractinium conductrix SAG 241.80: implications to maltose excretion by a green alga.</title>
        <authorList>
            <person name="Arriola M.B."/>
            <person name="Velmurugan N."/>
            <person name="Zhang Y."/>
            <person name="Plunkett M.H."/>
            <person name="Hondzo H."/>
            <person name="Barney B.M."/>
        </authorList>
    </citation>
    <scope>NUCLEOTIDE SEQUENCE [LARGE SCALE GENOMIC DNA]</scope>
    <source>
        <strain evidence="4">UTEX 1602</strain>
    </source>
</reference>
<dbReference type="STRING" id="3076.A0A2P6TPB1"/>
<dbReference type="InterPro" id="IPR004352">
    <property type="entry name" value="GH114_TIM-barrel"/>
</dbReference>
<dbReference type="InterPro" id="IPR017853">
    <property type="entry name" value="GH"/>
</dbReference>
<comment type="caution">
    <text evidence="3">The sequence shown here is derived from an EMBL/GenBank/DDBJ whole genome shotgun (WGS) entry which is preliminary data.</text>
</comment>
<dbReference type="InterPro" id="IPR013785">
    <property type="entry name" value="Aldolase_TIM"/>
</dbReference>
<dbReference type="SUPFAM" id="SSF51445">
    <property type="entry name" value="(Trans)glycosidases"/>
    <property type="match status" value="1"/>
</dbReference>
<evidence type="ECO:0000259" key="2">
    <source>
        <dbReference type="Pfam" id="PF03537"/>
    </source>
</evidence>